<dbReference type="InterPro" id="IPR009057">
    <property type="entry name" value="Homeodomain-like_sf"/>
</dbReference>
<accession>A0A1X7A325</accession>
<dbReference type="PROSITE" id="PS50977">
    <property type="entry name" value="HTH_TETR_2"/>
    <property type="match status" value="1"/>
</dbReference>
<dbReference type="EMBL" id="FWFP01000011">
    <property type="protein sequence ID" value="SLN68695.1"/>
    <property type="molecule type" value="Genomic_DNA"/>
</dbReference>
<evidence type="ECO:0000256" key="1">
    <source>
        <dbReference type="ARBA" id="ARBA00023015"/>
    </source>
</evidence>
<evidence type="ECO:0000256" key="3">
    <source>
        <dbReference type="ARBA" id="ARBA00023163"/>
    </source>
</evidence>
<dbReference type="PANTHER" id="PTHR30055">
    <property type="entry name" value="HTH-TYPE TRANSCRIPTIONAL REGULATOR RUTR"/>
    <property type="match status" value="1"/>
</dbReference>
<feature type="DNA-binding region" description="H-T-H motif" evidence="4">
    <location>
        <begin position="61"/>
        <end position="80"/>
    </location>
</feature>
<dbReference type="Gene3D" id="1.10.357.10">
    <property type="entry name" value="Tetracycline Repressor, domain 2"/>
    <property type="match status" value="1"/>
</dbReference>
<dbReference type="GO" id="GO:0003700">
    <property type="term" value="F:DNA-binding transcription factor activity"/>
    <property type="evidence" value="ECO:0007669"/>
    <property type="project" value="TreeGrafter"/>
</dbReference>
<evidence type="ECO:0000313" key="8">
    <source>
        <dbReference type="Proteomes" id="UP000193778"/>
    </source>
</evidence>
<keyword evidence="8" id="KW-1185">Reference proteome</keyword>
<dbReference type="InterPro" id="IPR001647">
    <property type="entry name" value="HTH_TetR"/>
</dbReference>
<gene>
    <name evidence="7" type="primary">kstR2_2</name>
    <name evidence="7" type="ORF">RUM8411_03475</name>
</gene>
<feature type="domain" description="HTH tetR-type" evidence="6">
    <location>
        <begin position="38"/>
        <end position="98"/>
    </location>
</feature>
<evidence type="ECO:0000256" key="2">
    <source>
        <dbReference type="ARBA" id="ARBA00023125"/>
    </source>
</evidence>
<dbReference type="AlphaFoldDB" id="A0A1X7A325"/>
<evidence type="ECO:0000259" key="6">
    <source>
        <dbReference type="PROSITE" id="PS50977"/>
    </source>
</evidence>
<dbReference type="Proteomes" id="UP000193778">
    <property type="component" value="Unassembled WGS sequence"/>
</dbReference>
<evidence type="ECO:0000313" key="7">
    <source>
        <dbReference type="EMBL" id="SLN68695.1"/>
    </source>
</evidence>
<evidence type="ECO:0000256" key="5">
    <source>
        <dbReference type="SAM" id="MobiDB-lite"/>
    </source>
</evidence>
<name>A0A1X7A325_9RHOB</name>
<dbReference type="InterPro" id="IPR050109">
    <property type="entry name" value="HTH-type_TetR-like_transc_reg"/>
</dbReference>
<dbReference type="PRINTS" id="PR00455">
    <property type="entry name" value="HTHTETR"/>
</dbReference>
<dbReference type="PANTHER" id="PTHR30055:SF234">
    <property type="entry name" value="HTH-TYPE TRANSCRIPTIONAL REGULATOR BETI"/>
    <property type="match status" value="1"/>
</dbReference>
<keyword evidence="3" id="KW-0804">Transcription</keyword>
<feature type="region of interest" description="Disordered" evidence="5">
    <location>
        <begin position="1"/>
        <end position="38"/>
    </location>
</feature>
<dbReference type="SUPFAM" id="SSF46689">
    <property type="entry name" value="Homeodomain-like"/>
    <property type="match status" value="1"/>
</dbReference>
<protein>
    <submittedName>
        <fullName evidence="7">HTH-type transcriptional repressor KstR2</fullName>
    </submittedName>
</protein>
<reference evidence="8" key="1">
    <citation type="submission" date="2017-03" db="EMBL/GenBank/DDBJ databases">
        <authorList>
            <person name="Rodrigo-Torres L."/>
            <person name="Arahal R.D."/>
            <person name="Lucena T."/>
        </authorList>
    </citation>
    <scope>NUCLEOTIDE SEQUENCE [LARGE SCALE GENOMIC DNA]</scope>
    <source>
        <strain evidence="8">CECT 8411</strain>
    </source>
</reference>
<proteinExistence type="predicted"/>
<keyword evidence="2 4" id="KW-0238">DNA-binding</keyword>
<sequence>MNGIGAISKNGSDARMMVESEGTPAQQLTRRPRQKRGKEKFEAILDATKSVMVEMGSVGLRIQDISARSGVSVGGIYQYFPSKEAIVQEIADRYNDWIGALIFDVLQYSPENAEGFEDLFRAIFQAYAQAHLNDQNSLGIFLCISSERSLLQRSMQASQDHAERVADLTDGLFPGWDRAELVRRLYLAMVMSRPLIEAAMVAPEAERAVMLDTGFDLLITSFRQAG</sequence>
<evidence type="ECO:0000256" key="4">
    <source>
        <dbReference type="PROSITE-ProRule" id="PRU00335"/>
    </source>
</evidence>
<organism evidence="7 8">
    <name type="scientific">Ruegeria meonggei</name>
    <dbReference type="NCBI Taxonomy" id="1446476"/>
    <lineage>
        <taxon>Bacteria</taxon>
        <taxon>Pseudomonadati</taxon>
        <taxon>Pseudomonadota</taxon>
        <taxon>Alphaproteobacteria</taxon>
        <taxon>Rhodobacterales</taxon>
        <taxon>Roseobacteraceae</taxon>
        <taxon>Ruegeria</taxon>
    </lineage>
</organism>
<dbReference type="Pfam" id="PF00440">
    <property type="entry name" value="TetR_N"/>
    <property type="match status" value="1"/>
</dbReference>
<dbReference type="GO" id="GO:0000976">
    <property type="term" value="F:transcription cis-regulatory region binding"/>
    <property type="evidence" value="ECO:0007669"/>
    <property type="project" value="TreeGrafter"/>
</dbReference>
<keyword evidence="1" id="KW-0805">Transcription regulation</keyword>